<evidence type="ECO:0000256" key="1">
    <source>
        <dbReference type="SAM" id="SignalP"/>
    </source>
</evidence>
<evidence type="ECO:0000313" key="4">
    <source>
        <dbReference type="Proteomes" id="UP001479606"/>
    </source>
</evidence>
<dbReference type="EMBL" id="JBCEVZ010000010">
    <property type="protein sequence ID" value="MEL5993782.1"/>
    <property type="molecule type" value="Genomic_DNA"/>
</dbReference>
<organism evidence="3 4">
    <name type="scientific">Hymenobacter segetis</name>
    <dbReference type="NCBI Taxonomy" id="2025509"/>
    <lineage>
        <taxon>Bacteria</taxon>
        <taxon>Pseudomonadati</taxon>
        <taxon>Bacteroidota</taxon>
        <taxon>Cytophagia</taxon>
        <taxon>Cytophagales</taxon>
        <taxon>Hymenobacteraceae</taxon>
        <taxon>Hymenobacter</taxon>
    </lineage>
</organism>
<keyword evidence="1" id="KW-0732">Signal</keyword>
<dbReference type="RefSeq" id="WP_342296634.1">
    <property type="nucleotide sequence ID" value="NZ_JBCEVZ010000010.1"/>
</dbReference>
<dbReference type="Pfam" id="PF18962">
    <property type="entry name" value="Por_Secre_tail"/>
    <property type="match status" value="1"/>
</dbReference>
<feature type="signal peptide" evidence="1">
    <location>
        <begin position="1"/>
        <end position="25"/>
    </location>
</feature>
<sequence length="659" mass="70348">MMTRFHTLSRLLLPALLLSAGTAAAQLSPSEPLLADPSRAAYAPTAAAHTQMYRTTALALPFFDDFTTPLNGNPNPLKWMPTGGAFVSNRLAIQPLTRGAATLDALRADGQNYSGQVNIVYGALDSLVSQPINLGGLTINDKVALSFAWQAGSVVSAPGANGGTTPVRLELFVRTDANLWERVWMYNAQRVRTGFRQQVVLLEQAKYLHGNFQFMFIATGNSSENRDNWSVDYILLDRGRTAGLADTTFLDSGAGGGLTGGIPAGGMRSPLRRFSSMPVWQFNAATPPSSELAANLGVNYSNLRSSLAPLNVNVLGTVQQLPTGPVIGTWLQRSLPLSTLPRLTPVTGAASAVPLPTTPDAKRLRYTMALNSQEQNPLTLPNDTIFRDVELANYYAYDDGSAEGSTYLPPFASGPPLAFAYRFDLNQPDYVRGLRLYPVYPASSVTSGTRTFDFDARPVTISVWPDANGRPAATARASKTATIPASSAANIPTGAQYYQIDFDQPVPVSGIFYVGFSQPSTSAGRFLPYAVDYNNGFPAQHLLVRDNAGVWDTTNFISGRGALMMRPVMTNNVATATTAGHVAAAYSLYPNPAHGTVSIAGPGFARAALLDALGRVVWEQPAAQAGNATLPLPALPAGLYTVRLTLADGRTIGRKLVLE</sequence>
<feature type="domain" description="Secretion system C-terminal sorting" evidence="2">
    <location>
        <begin position="588"/>
        <end position="657"/>
    </location>
</feature>
<gene>
    <name evidence="3" type="ORF">AAFH49_06145</name>
</gene>
<dbReference type="InterPro" id="IPR026444">
    <property type="entry name" value="Secre_tail"/>
</dbReference>
<name>A0ABU9LSU9_9BACT</name>
<protein>
    <submittedName>
        <fullName evidence="3">T9SS type A sorting domain-containing protein</fullName>
    </submittedName>
</protein>
<dbReference type="Proteomes" id="UP001479606">
    <property type="component" value="Unassembled WGS sequence"/>
</dbReference>
<feature type="chain" id="PRO_5046159938" evidence="1">
    <location>
        <begin position="26"/>
        <end position="659"/>
    </location>
</feature>
<evidence type="ECO:0000259" key="2">
    <source>
        <dbReference type="Pfam" id="PF18962"/>
    </source>
</evidence>
<dbReference type="NCBIfam" id="TIGR04183">
    <property type="entry name" value="Por_Secre_tail"/>
    <property type="match status" value="1"/>
</dbReference>
<accession>A0ABU9LSU9</accession>
<keyword evidence="4" id="KW-1185">Reference proteome</keyword>
<evidence type="ECO:0000313" key="3">
    <source>
        <dbReference type="EMBL" id="MEL5993782.1"/>
    </source>
</evidence>
<reference evidence="3 4" key="1">
    <citation type="journal article" date="2018" name="Arch. Microbiol.">
        <title>Hymenobacter segetis sp. nov., isolated from soil.</title>
        <authorList>
            <person name="Ten L.N."/>
            <person name="Lim S.J."/>
            <person name="Kim B.O."/>
            <person name="Kang I.K."/>
            <person name="Jung H.Y."/>
        </authorList>
    </citation>
    <scope>NUCLEOTIDE SEQUENCE [LARGE SCALE GENOMIC DNA]</scope>
    <source>
        <strain evidence="3 4">S7-3-11</strain>
    </source>
</reference>
<comment type="caution">
    <text evidence="3">The sequence shown here is derived from an EMBL/GenBank/DDBJ whole genome shotgun (WGS) entry which is preliminary data.</text>
</comment>
<proteinExistence type="predicted"/>